<dbReference type="HAMAP" id="MF_01256">
    <property type="entry name" value="YfiT_hydrol"/>
    <property type="match status" value="1"/>
</dbReference>
<dbReference type="SUPFAM" id="SSF109854">
    <property type="entry name" value="DinB/YfiT-like putative metalloenzymes"/>
    <property type="match status" value="1"/>
</dbReference>
<keyword evidence="7" id="KW-0808">Transferase</keyword>
<evidence type="ECO:0000313" key="8">
    <source>
        <dbReference type="Proteomes" id="UP001623041"/>
    </source>
</evidence>
<evidence type="ECO:0000256" key="4">
    <source>
        <dbReference type="ARBA" id="ARBA00022833"/>
    </source>
</evidence>
<proteinExistence type="inferred from homology"/>
<comment type="subunit">
    <text evidence="5">Homodimer.</text>
</comment>
<organism evidence="7 8">
    <name type="scientific">Bacillus salipaludis</name>
    <dbReference type="NCBI Taxonomy" id="2547811"/>
    <lineage>
        <taxon>Bacteria</taxon>
        <taxon>Bacillati</taxon>
        <taxon>Bacillota</taxon>
        <taxon>Bacilli</taxon>
        <taxon>Bacillales</taxon>
        <taxon>Bacillaceae</taxon>
        <taxon>Bacillus</taxon>
    </lineage>
</organism>
<keyword evidence="1 5" id="KW-0963">Cytoplasm</keyword>
<dbReference type="InterPro" id="IPR034660">
    <property type="entry name" value="DinB/YfiT-like"/>
</dbReference>
<feature type="binding site" evidence="5">
    <location>
        <position position="160"/>
    </location>
    <ligand>
        <name>Zn(2+)</name>
        <dbReference type="ChEBI" id="CHEBI:29105"/>
    </ligand>
</feature>
<feature type="domain" description="DinB-like" evidence="6">
    <location>
        <begin position="33"/>
        <end position="164"/>
    </location>
</feature>
<dbReference type="InterPro" id="IPR023774">
    <property type="entry name" value="Put_metal_dep_hydrolase_YfiT"/>
</dbReference>
<sequence length="169" mass="19618">MVNERYPIGEFECEDIISMAQVAKWIEEIRVLPSQLSEVVSELSEEELNQPHRKNGWTIRQVIHHIADSHTNSYIRFKLALTEDAPTIKSYNQDEWANLPDSTMPISVSLKIIDSLHERWTYLLQSLTAEQLKRTFHHPVSGQVTLERNIGIYAWHGQHHLAQIKNALK</sequence>
<keyword evidence="3 5" id="KW-0378">Hydrolase</keyword>
<evidence type="ECO:0000259" key="6">
    <source>
        <dbReference type="Pfam" id="PF12867"/>
    </source>
</evidence>
<accession>A0ABW8RGX2</accession>
<comment type="caution">
    <text evidence="7">The sequence shown here is derived from an EMBL/GenBank/DDBJ whole genome shotgun (WGS) entry which is preliminary data.</text>
</comment>
<dbReference type="EMBL" id="JBJHQH010000010">
    <property type="protein sequence ID" value="MFK9092725.1"/>
    <property type="molecule type" value="Genomic_DNA"/>
</dbReference>
<evidence type="ECO:0000313" key="7">
    <source>
        <dbReference type="EMBL" id="MFK9092725.1"/>
    </source>
</evidence>
<comment type="subcellular location">
    <subcellularLocation>
        <location evidence="5">Cytoplasm</location>
    </subcellularLocation>
</comment>
<dbReference type="GO" id="GO:0016740">
    <property type="term" value="F:transferase activity"/>
    <property type="evidence" value="ECO:0007669"/>
    <property type="project" value="UniProtKB-KW"/>
</dbReference>
<dbReference type="Proteomes" id="UP001623041">
    <property type="component" value="Unassembled WGS sequence"/>
</dbReference>
<keyword evidence="8" id="KW-1185">Reference proteome</keyword>
<dbReference type="RefSeq" id="WP_406581299.1">
    <property type="nucleotide sequence ID" value="NZ_JBJHQH010000010.1"/>
</dbReference>
<keyword evidence="2 5" id="KW-0479">Metal-binding</keyword>
<comment type="cofactor">
    <cofactor evidence="5">
        <name>Zn(2+)</name>
        <dbReference type="ChEBI" id="CHEBI:29105"/>
    </cofactor>
    <text evidence="5">Binds 1 zinc ion per subunit.</text>
</comment>
<dbReference type="EC" id="3.-.-.-" evidence="5"/>
<feature type="binding site" evidence="5">
    <location>
        <position position="156"/>
    </location>
    <ligand>
        <name>Zn(2+)</name>
        <dbReference type="ChEBI" id="CHEBI:29105"/>
    </ligand>
</feature>
<evidence type="ECO:0000256" key="2">
    <source>
        <dbReference type="ARBA" id="ARBA00022723"/>
    </source>
</evidence>
<protein>
    <recommendedName>
        <fullName evidence="5">Putative metal-dependent hydrolase ACJEBI_14690</fullName>
        <ecNumber evidence="5">3.-.-.-</ecNumber>
    </recommendedName>
</protein>
<dbReference type="NCBIfam" id="NF009807">
    <property type="entry name" value="PRK13291.1"/>
    <property type="match status" value="1"/>
</dbReference>
<reference evidence="7 8" key="1">
    <citation type="submission" date="2024-11" db="EMBL/GenBank/DDBJ databases">
        <authorList>
            <person name="Lucas J.A."/>
        </authorList>
    </citation>
    <scope>NUCLEOTIDE SEQUENCE [LARGE SCALE GENOMIC DNA]</scope>
    <source>
        <strain evidence="7 8">Z 5.4</strain>
    </source>
</reference>
<keyword evidence="4 5" id="KW-0862">Zinc</keyword>
<comment type="similarity">
    <text evidence="5">Belongs to the metal hydrolase YfiT family.</text>
</comment>
<dbReference type="Gene3D" id="1.20.120.450">
    <property type="entry name" value="dinb family like domain"/>
    <property type="match status" value="1"/>
</dbReference>
<feature type="binding site" evidence="5">
    <location>
        <position position="65"/>
    </location>
    <ligand>
        <name>Zn(2+)</name>
        <dbReference type="ChEBI" id="CHEBI:29105"/>
    </ligand>
</feature>
<evidence type="ECO:0000256" key="3">
    <source>
        <dbReference type="ARBA" id="ARBA00022801"/>
    </source>
</evidence>
<dbReference type="InterPro" id="IPR024775">
    <property type="entry name" value="DinB-like"/>
</dbReference>
<comment type="function">
    <text evidence="5">Possible metal-dependent hydrolase.</text>
</comment>
<dbReference type="Pfam" id="PF12867">
    <property type="entry name" value="DinB_2"/>
    <property type="match status" value="1"/>
</dbReference>
<evidence type="ECO:0000256" key="1">
    <source>
        <dbReference type="ARBA" id="ARBA00022490"/>
    </source>
</evidence>
<name>A0ABW8RGX2_9BACI</name>
<evidence type="ECO:0000256" key="5">
    <source>
        <dbReference type="HAMAP-Rule" id="MF_01256"/>
    </source>
</evidence>
<gene>
    <name evidence="7" type="ORF">ACJEBI_14690</name>
</gene>